<reference evidence="1 2" key="1">
    <citation type="submission" date="2023-10" db="EMBL/GenBank/DDBJ databases">
        <title>Glaciecola aquimarina strain GGW-M5 nov., isolated from a coastal seawater.</title>
        <authorList>
            <person name="Bayburt H."/>
            <person name="Kim J.M."/>
            <person name="Choi B.J."/>
            <person name="Jeon C.O."/>
        </authorList>
    </citation>
    <scope>NUCLEOTIDE SEQUENCE [LARGE SCALE GENOMIC DNA]</scope>
    <source>
        <strain evidence="1 2">KCTC 32108</strain>
    </source>
</reference>
<proteinExistence type="predicted"/>
<dbReference type="RefSeq" id="WP_316027310.1">
    <property type="nucleotide sequence ID" value="NZ_JAWDIO010000002.1"/>
</dbReference>
<keyword evidence="2" id="KW-1185">Reference proteome</keyword>
<comment type="caution">
    <text evidence="1">The sequence shown here is derived from an EMBL/GenBank/DDBJ whole genome shotgun (WGS) entry which is preliminary data.</text>
</comment>
<accession>A0ABU3T0J7</accession>
<organism evidence="1 2">
    <name type="scientific">Paraglaciecola aquimarina</name>
    <dbReference type="NCBI Taxonomy" id="1235557"/>
    <lineage>
        <taxon>Bacteria</taxon>
        <taxon>Pseudomonadati</taxon>
        <taxon>Pseudomonadota</taxon>
        <taxon>Gammaproteobacteria</taxon>
        <taxon>Alteromonadales</taxon>
        <taxon>Alteromonadaceae</taxon>
        <taxon>Paraglaciecola</taxon>
    </lineage>
</organism>
<dbReference type="Proteomes" id="UP001247805">
    <property type="component" value="Unassembled WGS sequence"/>
</dbReference>
<gene>
    <name evidence="1" type="ORF">RS130_19560</name>
</gene>
<evidence type="ECO:0000313" key="1">
    <source>
        <dbReference type="EMBL" id="MDU0355789.1"/>
    </source>
</evidence>
<dbReference type="EMBL" id="JAWDIO010000002">
    <property type="protein sequence ID" value="MDU0355789.1"/>
    <property type="molecule type" value="Genomic_DNA"/>
</dbReference>
<protein>
    <submittedName>
        <fullName evidence="1">Uncharacterized protein</fullName>
    </submittedName>
</protein>
<name>A0ABU3T0J7_9ALTE</name>
<sequence>MITAKVSEPQTMITRKKQQIQRAKIGSNSLRGDSRFVQMAVCNLDDKNALKFIEEYAYSEPVSETENIDNLTASTELIQGYGDSASNLLTHMVKKHHNIMGGAKPYKDFILLNDAKDPEFPIYLSYTSNDLLAVGGESARHNSAIYYGVCEKQAIGAIAIKHLTHKKD</sequence>
<evidence type="ECO:0000313" key="2">
    <source>
        <dbReference type="Proteomes" id="UP001247805"/>
    </source>
</evidence>